<gene>
    <name evidence="4" type="ORF">C2E25_12455</name>
</gene>
<comment type="subcellular location">
    <subcellularLocation>
        <location evidence="1">Cell outer membrane</location>
    </subcellularLocation>
</comment>
<evidence type="ECO:0008006" key="6">
    <source>
        <dbReference type="Google" id="ProtNLM"/>
    </source>
</evidence>
<name>A0A2K2H834_9BACT</name>
<dbReference type="GO" id="GO:0009279">
    <property type="term" value="C:cell outer membrane"/>
    <property type="evidence" value="ECO:0007669"/>
    <property type="project" value="UniProtKB-SubCell"/>
</dbReference>
<organism evidence="4 5">
    <name type="scientific">Geothermobacter hydrogeniphilus</name>
    <dbReference type="NCBI Taxonomy" id="1969733"/>
    <lineage>
        <taxon>Bacteria</taxon>
        <taxon>Pseudomonadati</taxon>
        <taxon>Thermodesulfobacteriota</taxon>
        <taxon>Desulfuromonadia</taxon>
        <taxon>Desulfuromonadales</taxon>
        <taxon>Geothermobacteraceae</taxon>
        <taxon>Geothermobacter</taxon>
    </lineage>
</organism>
<evidence type="ECO:0000256" key="2">
    <source>
        <dbReference type="ARBA" id="ARBA00023136"/>
    </source>
</evidence>
<reference evidence="4 5" key="1">
    <citation type="journal article" date="2018" name="Genome Announc.">
        <title>Genome Sequence of Geothermobacter sp. HR-1 Iron Reducer from the Loihi Seamount.</title>
        <authorList>
            <person name="Smith H."/>
            <person name="Abuyen K."/>
            <person name="Tremblay J."/>
            <person name="Savalia P."/>
            <person name="Perez-Rodriguez I."/>
            <person name="Emerson D."/>
            <person name="Tully B."/>
            <person name="Amend J."/>
        </authorList>
    </citation>
    <scope>NUCLEOTIDE SEQUENCE [LARGE SCALE GENOMIC DNA]</scope>
    <source>
        <strain evidence="4 5">HR-1</strain>
    </source>
</reference>
<evidence type="ECO:0000256" key="1">
    <source>
        <dbReference type="ARBA" id="ARBA00004442"/>
    </source>
</evidence>
<dbReference type="InterPro" id="IPR036942">
    <property type="entry name" value="Beta-barrel_TonB_sf"/>
</dbReference>
<dbReference type="Gene3D" id="2.40.170.20">
    <property type="entry name" value="TonB-dependent receptor, beta-barrel domain"/>
    <property type="match status" value="1"/>
</dbReference>
<dbReference type="SUPFAM" id="SSF56935">
    <property type="entry name" value="Porins"/>
    <property type="match status" value="1"/>
</dbReference>
<evidence type="ECO:0000256" key="3">
    <source>
        <dbReference type="ARBA" id="ARBA00023237"/>
    </source>
</evidence>
<keyword evidence="3" id="KW-0998">Cell outer membrane</keyword>
<sequence length="565" mass="64833">MVYDRSADDYIDLSLIYAPYQADYFIRDTENSAFNIDGGGARIDAGYHRFWDTGEFHLKFFGRQGESRRDAPLYFRNWLTSSSKPWGSIIGSSTSREGGFGDIDQTQDSLGIDAETTLSLDGVGDIRQEINSGIHYQWHRGAYDRPGTTYLFNEAIKSSDVICTDDLIGCIDEEQYFSRRSVYRASSLDESIQEAAFFVDDRLTFGNLSVRPGLRLSYDNYLENLNPAPRLAVEWDILGNGKTVLIGGLNRYYGRSFLAFKLREAKLPVISQYRPKRNNAVGAGSLAPGEPVSPTDPGLWELYPSTLQSVARFSSLDTPYSDEAVLGVDQSLFGGRLSLKYVRRRGKDEFARQYGPVQDDGLRYYTMNNNGRSEHDSVRTSWERAWEKQYLLLTWTWQESSSSNENYNAFLDEEDLTERVWYKGEIVYRSELPRTDFNRPHTVELFYTADFPYGFRFTNFARFLSSYHSLENTWEERVVPGSKQRFDAVKGEFVDETLYVYDDVKRGAEVLVDWKLSWRGDVFGTPEVGLYLDVLNVFNRRVESGVNSGDYRLGRQLWAGMEMSF</sequence>
<comment type="caution">
    <text evidence="4">The sequence shown here is derived from an EMBL/GenBank/DDBJ whole genome shotgun (WGS) entry which is preliminary data.</text>
</comment>
<keyword evidence="2" id="KW-0472">Membrane</keyword>
<proteinExistence type="predicted"/>
<accession>A0A2K2H834</accession>
<evidence type="ECO:0000313" key="5">
    <source>
        <dbReference type="Proteomes" id="UP000236340"/>
    </source>
</evidence>
<evidence type="ECO:0000313" key="4">
    <source>
        <dbReference type="EMBL" id="PNU19465.1"/>
    </source>
</evidence>
<dbReference type="AlphaFoldDB" id="A0A2K2H834"/>
<dbReference type="EMBL" id="PPFX01000030">
    <property type="protein sequence ID" value="PNU19465.1"/>
    <property type="molecule type" value="Genomic_DNA"/>
</dbReference>
<protein>
    <recommendedName>
        <fullName evidence="6">TonB-dependent receptor-like beta-barrel domain-containing protein</fullName>
    </recommendedName>
</protein>
<dbReference type="Proteomes" id="UP000236340">
    <property type="component" value="Unassembled WGS sequence"/>
</dbReference>